<keyword evidence="3" id="KW-1185">Reference proteome</keyword>
<keyword evidence="1" id="KW-1133">Transmembrane helix</keyword>
<dbReference type="Proteomes" id="UP000253664">
    <property type="component" value="Unassembled WGS sequence"/>
</dbReference>
<reference evidence="2 3" key="1">
    <citation type="journal article" date="2015" name="BMC Genomics">
        <title>Insights from the genome of Ophiocordyceps polyrhachis-furcata to pathogenicity and host specificity in insect fungi.</title>
        <authorList>
            <person name="Wichadakul D."/>
            <person name="Kobmoo N."/>
            <person name="Ingsriswang S."/>
            <person name="Tangphatsornruang S."/>
            <person name="Chantasingh D."/>
            <person name="Luangsa-ard J.J."/>
            <person name="Eurwilaichitr L."/>
        </authorList>
    </citation>
    <scope>NUCLEOTIDE SEQUENCE [LARGE SCALE GENOMIC DNA]</scope>
    <source>
        <strain evidence="2 3">BCC 54312</strain>
    </source>
</reference>
<accession>A0A367LE11</accession>
<feature type="transmembrane region" description="Helical" evidence="1">
    <location>
        <begin position="12"/>
        <end position="31"/>
    </location>
</feature>
<gene>
    <name evidence="2" type="ORF">L249_0785</name>
</gene>
<name>A0A367LE11_9HYPO</name>
<keyword evidence="1" id="KW-0472">Membrane</keyword>
<evidence type="ECO:0000313" key="2">
    <source>
        <dbReference type="EMBL" id="RCI12651.1"/>
    </source>
</evidence>
<protein>
    <submittedName>
        <fullName evidence="2">Uncharacterized protein</fullName>
    </submittedName>
</protein>
<dbReference type="AlphaFoldDB" id="A0A367LE11"/>
<sequence>MRGGGEELLTKDIWFLSMVLLYHSICLLAPWTSSPNNCRGIVDNGIICVSPALTTASCLYEWLRQGCDEEFTYLYGVVHSIRYTKTMLLFLHTIPLGENIRVGSFEFRADYQESNSLFPGLAKRMPSLQFPCASLQESFGIPPRFDNQSITRCVLEIAGPTLACKVIFTAYCKGMDQQMSRAGPVLRDDHVTKKAKDDCLACSRMVENIDCAAGRRAFVYPVCCLSKLSADLPSYLSLRDWQI</sequence>
<dbReference type="EMBL" id="LKCN02000007">
    <property type="protein sequence ID" value="RCI12651.1"/>
    <property type="molecule type" value="Genomic_DNA"/>
</dbReference>
<proteinExistence type="predicted"/>
<evidence type="ECO:0000313" key="3">
    <source>
        <dbReference type="Proteomes" id="UP000253664"/>
    </source>
</evidence>
<evidence type="ECO:0000256" key="1">
    <source>
        <dbReference type="SAM" id="Phobius"/>
    </source>
</evidence>
<keyword evidence="1" id="KW-0812">Transmembrane</keyword>
<organism evidence="2 3">
    <name type="scientific">Ophiocordyceps polyrhachis-furcata BCC 54312</name>
    <dbReference type="NCBI Taxonomy" id="1330021"/>
    <lineage>
        <taxon>Eukaryota</taxon>
        <taxon>Fungi</taxon>
        <taxon>Dikarya</taxon>
        <taxon>Ascomycota</taxon>
        <taxon>Pezizomycotina</taxon>
        <taxon>Sordariomycetes</taxon>
        <taxon>Hypocreomycetidae</taxon>
        <taxon>Hypocreales</taxon>
        <taxon>Ophiocordycipitaceae</taxon>
        <taxon>Ophiocordyceps</taxon>
    </lineage>
</organism>
<comment type="caution">
    <text evidence="2">The sequence shown here is derived from an EMBL/GenBank/DDBJ whole genome shotgun (WGS) entry which is preliminary data.</text>
</comment>